<evidence type="ECO:0000313" key="3">
    <source>
        <dbReference type="Proteomes" id="UP000887222"/>
    </source>
</evidence>
<dbReference type="Gene3D" id="3.40.50.2000">
    <property type="entry name" value="Glycogen Phosphorylase B"/>
    <property type="match status" value="1"/>
</dbReference>
<dbReference type="SUPFAM" id="SSF53756">
    <property type="entry name" value="UDP-Glycosyltransferase/glycogen phosphorylase"/>
    <property type="match status" value="1"/>
</dbReference>
<accession>A0ABQ4Q278</accession>
<keyword evidence="3" id="KW-1185">Reference proteome</keyword>
<dbReference type="SUPFAM" id="SSF55729">
    <property type="entry name" value="Acyl-CoA N-acyltransferases (Nat)"/>
    <property type="match status" value="1"/>
</dbReference>
<sequence length="483" mass="52498">MKVLIRADASLAIGSGHIMRCLCLADALHAVGNAVCFASRGLPLHLAEQIRAHGHEIFALEPGAQADEIADAAESAMAGPFDLVVVDHYGLGRTWETRMRGHARLLAIDDLGREHDSDWLLDQNFHPEPEVRYAGKVPQRCVLLLGPRHALLRAEFREARKTAVPRSGPVRKLLVFLGGMDADNVTGKVLEALDLAGCDAREIDVVIGASQPAREQIEAWCETRPGMRCHVQAANMAQLFAGADLAVGAGGTTTWERCAVGLPTLALCLADNQHELLEQGARHGFVYAPQGITADVEAIALHVRALLGNEGLRHHLSVTGMTLVDGGGAHRVVAAIAGTTVRLRVATSADAGALYAWRNHPRVRAVSRNTAEFSYDEHLRWMDKVLNDPQRHLLIGERDGEPVGVLRFDVAGDEAEVSIYLAPDHIGRGDGAALLRAGEEWLRTERPAVQRLNAWVNAGNAASERLFDRCGYDRQATQYIKRI</sequence>
<evidence type="ECO:0000259" key="1">
    <source>
        <dbReference type="PROSITE" id="PS51186"/>
    </source>
</evidence>
<name>A0ABQ4Q278_9BURK</name>
<dbReference type="Gene3D" id="3.40.50.11190">
    <property type="match status" value="1"/>
</dbReference>
<protein>
    <submittedName>
        <fullName evidence="2">UDP-2,4-diacetamido-2,4, 6-trideoxy-beta-L-altropyranose hydrolase</fullName>
    </submittedName>
</protein>
<dbReference type="InterPro" id="IPR000182">
    <property type="entry name" value="GNAT_dom"/>
</dbReference>
<reference evidence="2 3" key="1">
    <citation type="journal article" date="2022" name="Int. J. Syst. Evol. Microbiol.">
        <title>Noviherbaspirillum aridicola sp. nov., isolated from an arid soil in Pakistan.</title>
        <authorList>
            <person name="Khan I.U."/>
            <person name="Saqib M."/>
            <person name="Amin A."/>
            <person name="Hussain F."/>
            <person name="Li L."/>
            <person name="Liu Y.H."/>
            <person name="Fang B.Z."/>
            <person name="Ahmed I."/>
            <person name="Li W.J."/>
        </authorList>
    </citation>
    <scope>NUCLEOTIDE SEQUENCE [LARGE SCALE GENOMIC DNA]</scope>
    <source>
        <strain evidence="2 3">NCCP-691</strain>
    </source>
</reference>
<comment type="caution">
    <text evidence="2">The sequence shown here is derived from an EMBL/GenBank/DDBJ whole genome shotgun (WGS) entry which is preliminary data.</text>
</comment>
<dbReference type="Pfam" id="PF00583">
    <property type="entry name" value="Acetyltransf_1"/>
    <property type="match status" value="1"/>
</dbReference>
<organism evidence="2 3">
    <name type="scientific">Noviherbaspirillum aridicola</name>
    <dbReference type="NCBI Taxonomy" id="2849687"/>
    <lineage>
        <taxon>Bacteria</taxon>
        <taxon>Pseudomonadati</taxon>
        <taxon>Pseudomonadota</taxon>
        <taxon>Betaproteobacteria</taxon>
        <taxon>Burkholderiales</taxon>
        <taxon>Oxalobacteraceae</taxon>
        <taxon>Noviherbaspirillum</taxon>
    </lineage>
</organism>
<dbReference type="CDD" id="cd04301">
    <property type="entry name" value="NAT_SF"/>
    <property type="match status" value="1"/>
</dbReference>
<dbReference type="NCBIfam" id="TIGR03590">
    <property type="entry name" value="PseG"/>
    <property type="match status" value="1"/>
</dbReference>
<dbReference type="InterPro" id="IPR016181">
    <property type="entry name" value="Acyl_CoA_acyltransferase"/>
</dbReference>
<dbReference type="InterPro" id="IPR020023">
    <property type="entry name" value="PseG"/>
</dbReference>
<evidence type="ECO:0000313" key="2">
    <source>
        <dbReference type="EMBL" id="GIZ51293.1"/>
    </source>
</evidence>
<proteinExistence type="predicted"/>
<gene>
    <name evidence="2" type="ORF">NCCP691_13070</name>
</gene>
<keyword evidence="2" id="KW-0378">Hydrolase</keyword>
<dbReference type="EMBL" id="BPMK01000005">
    <property type="protein sequence ID" value="GIZ51293.1"/>
    <property type="molecule type" value="Genomic_DNA"/>
</dbReference>
<feature type="domain" description="N-acetyltransferase" evidence="1">
    <location>
        <begin position="341"/>
        <end position="483"/>
    </location>
</feature>
<dbReference type="RefSeq" id="WP_220807467.1">
    <property type="nucleotide sequence ID" value="NZ_BPMK01000005.1"/>
</dbReference>
<dbReference type="Proteomes" id="UP000887222">
    <property type="component" value="Unassembled WGS sequence"/>
</dbReference>
<dbReference type="GO" id="GO:0016787">
    <property type="term" value="F:hydrolase activity"/>
    <property type="evidence" value="ECO:0007669"/>
    <property type="project" value="UniProtKB-KW"/>
</dbReference>
<dbReference type="PANTHER" id="PTHR46067:SF27">
    <property type="entry name" value="ACYL-COA N-ACYLTRANSFERASES (NAT) SUPERFAMILY PROTEIN"/>
    <property type="match status" value="1"/>
</dbReference>
<dbReference type="PANTHER" id="PTHR46067">
    <property type="entry name" value="ACYL-COA N-ACYLTRANSFERASES (NAT) SUPERFAMILY PROTEIN"/>
    <property type="match status" value="1"/>
</dbReference>
<dbReference type="Gene3D" id="3.40.630.30">
    <property type="match status" value="1"/>
</dbReference>
<dbReference type="PROSITE" id="PS51186">
    <property type="entry name" value="GNAT"/>
    <property type="match status" value="1"/>
</dbReference>